<reference evidence="2 3" key="1">
    <citation type="journal article" date="2013" name="Int. J. Syst. Evol. Microbiol.">
        <title>Aquimarina gracilis sp. nov., isolated from the gut microflora of a mussel, Mytilus coruscus, and emended description of Aquimarina spongiae.</title>
        <authorList>
            <person name="Park S.C."/>
            <person name="Choe H.N."/>
            <person name="Baik K.S."/>
            <person name="Seong C.N."/>
        </authorList>
    </citation>
    <scope>NUCLEOTIDE SEQUENCE [LARGE SCALE GENOMIC DNA]</scope>
    <source>
        <strain evidence="2 3">PSC32</strain>
    </source>
</reference>
<keyword evidence="3" id="KW-1185">Reference proteome</keyword>
<organism evidence="2 3">
    <name type="scientific">Aquimarina gracilis</name>
    <dbReference type="NCBI Taxonomy" id="874422"/>
    <lineage>
        <taxon>Bacteria</taxon>
        <taxon>Pseudomonadati</taxon>
        <taxon>Bacteroidota</taxon>
        <taxon>Flavobacteriia</taxon>
        <taxon>Flavobacteriales</taxon>
        <taxon>Flavobacteriaceae</taxon>
        <taxon>Aquimarina</taxon>
    </lineage>
</organism>
<proteinExistence type="predicted"/>
<sequence length="125" mass="15188">MKSNINISERKPVWKALSELYLDNELQDSTYSYMVAKFVKSPYDFNEIKYINRYEVFPVLYRNLLSVAGEWAGFEEQWLIRTITNRFNKKNLWTTLNDKAAYFLYHKMYKKDWEILKAVYDQTKN</sequence>
<accession>A0ABU5ZUR4</accession>
<name>A0ABU5ZUR4_9FLAO</name>
<evidence type="ECO:0000259" key="1">
    <source>
        <dbReference type="Pfam" id="PF23296"/>
    </source>
</evidence>
<evidence type="ECO:0000313" key="3">
    <source>
        <dbReference type="Proteomes" id="UP001327027"/>
    </source>
</evidence>
<dbReference type="EMBL" id="JAYKLX010000004">
    <property type="protein sequence ID" value="MEB3345739.1"/>
    <property type="molecule type" value="Genomic_DNA"/>
</dbReference>
<comment type="caution">
    <text evidence="2">The sequence shown here is derived from an EMBL/GenBank/DDBJ whole genome shotgun (WGS) entry which is preliminary data.</text>
</comment>
<dbReference type="RefSeq" id="WP_324179770.1">
    <property type="nucleotide sequence ID" value="NZ_BAABAW010000007.1"/>
</dbReference>
<dbReference type="Pfam" id="PF23296">
    <property type="entry name" value="DUF7079"/>
    <property type="match status" value="1"/>
</dbReference>
<evidence type="ECO:0000313" key="2">
    <source>
        <dbReference type="EMBL" id="MEB3345739.1"/>
    </source>
</evidence>
<feature type="domain" description="DUF7079" evidence="1">
    <location>
        <begin position="9"/>
        <end position="118"/>
    </location>
</feature>
<dbReference type="Proteomes" id="UP001327027">
    <property type="component" value="Unassembled WGS sequence"/>
</dbReference>
<protein>
    <recommendedName>
        <fullName evidence="1">DUF7079 domain-containing protein</fullName>
    </recommendedName>
</protein>
<dbReference type="InterPro" id="IPR055507">
    <property type="entry name" value="DUF7079"/>
</dbReference>
<gene>
    <name evidence="2" type="ORF">U6A24_09720</name>
</gene>